<proteinExistence type="inferred from homology"/>
<keyword evidence="5" id="KW-0804">Transcription</keyword>
<dbReference type="OrthoDB" id="199743at2"/>
<dbReference type="GO" id="GO:0008483">
    <property type="term" value="F:transaminase activity"/>
    <property type="evidence" value="ECO:0007669"/>
    <property type="project" value="UniProtKB-KW"/>
</dbReference>
<dbReference type="Gene3D" id="1.10.10.10">
    <property type="entry name" value="Winged helix-like DNA-binding domain superfamily/Winged helix DNA-binding domain"/>
    <property type="match status" value="1"/>
</dbReference>
<dbReference type="PANTHER" id="PTHR46577:SF1">
    <property type="entry name" value="HTH-TYPE TRANSCRIPTIONAL REGULATORY PROTEIN GABR"/>
    <property type="match status" value="1"/>
</dbReference>
<dbReference type="InParanoid" id="E3JAY3"/>
<dbReference type="GO" id="GO:0003677">
    <property type="term" value="F:DNA binding"/>
    <property type="evidence" value="ECO:0007669"/>
    <property type="project" value="UniProtKB-KW"/>
</dbReference>
<dbReference type="RefSeq" id="WP_013427715.1">
    <property type="nucleotide sequence ID" value="NC_014666.1"/>
</dbReference>
<dbReference type="PROSITE" id="PS50949">
    <property type="entry name" value="HTH_GNTR"/>
    <property type="match status" value="1"/>
</dbReference>
<evidence type="ECO:0000256" key="4">
    <source>
        <dbReference type="ARBA" id="ARBA00023125"/>
    </source>
</evidence>
<evidence type="ECO:0000259" key="7">
    <source>
        <dbReference type="PROSITE" id="PS50949"/>
    </source>
</evidence>
<accession>E3JAY3</accession>
<keyword evidence="8" id="KW-0808">Transferase</keyword>
<evidence type="ECO:0000313" key="8">
    <source>
        <dbReference type="EMBL" id="ADP84604.1"/>
    </source>
</evidence>
<dbReference type="eggNOG" id="COG1167">
    <property type="taxonomic scope" value="Bacteria"/>
</dbReference>
<dbReference type="STRING" id="298654.FraEuI1c_6634"/>
<dbReference type="Proteomes" id="UP000002484">
    <property type="component" value="Chromosome"/>
</dbReference>
<reference evidence="8 9" key="1">
    <citation type="submission" date="2010-10" db="EMBL/GenBank/DDBJ databases">
        <title>Complete sequence of Frankia sp. EuI1c.</title>
        <authorList>
            <consortium name="US DOE Joint Genome Institute"/>
            <person name="Lucas S."/>
            <person name="Copeland A."/>
            <person name="Lapidus A."/>
            <person name="Cheng J.-F."/>
            <person name="Bruce D."/>
            <person name="Goodwin L."/>
            <person name="Pitluck S."/>
            <person name="Chertkov O."/>
            <person name="Detter J.C."/>
            <person name="Han C."/>
            <person name="Tapia R."/>
            <person name="Land M."/>
            <person name="Hauser L."/>
            <person name="Jeffries C."/>
            <person name="Kyrpides N."/>
            <person name="Ivanova N."/>
            <person name="Mikhailova N."/>
            <person name="Beauchemin N."/>
            <person name="Sen A."/>
            <person name="Sur S.A."/>
            <person name="Gtari M."/>
            <person name="Wall L."/>
            <person name="Tisa L."/>
            <person name="Woyke T."/>
        </authorList>
    </citation>
    <scope>NUCLEOTIDE SEQUENCE [LARGE SCALE GENOMIC DNA]</scope>
    <source>
        <strain evidence="9">DSM 45817 / CECT 9037 / EuI1c</strain>
    </source>
</reference>
<name>E3JAY3_PSEI1</name>
<dbReference type="PANTHER" id="PTHR46577">
    <property type="entry name" value="HTH-TYPE TRANSCRIPTIONAL REGULATORY PROTEIN GABR"/>
    <property type="match status" value="1"/>
</dbReference>
<dbReference type="GO" id="GO:0030170">
    <property type="term" value="F:pyridoxal phosphate binding"/>
    <property type="evidence" value="ECO:0007669"/>
    <property type="project" value="InterPro"/>
</dbReference>
<dbReference type="AlphaFoldDB" id="E3JAY3"/>
<keyword evidence="2" id="KW-0663">Pyridoxal phosphate</keyword>
<evidence type="ECO:0000256" key="3">
    <source>
        <dbReference type="ARBA" id="ARBA00023015"/>
    </source>
</evidence>
<keyword evidence="8" id="KW-0032">Aminotransferase</keyword>
<evidence type="ECO:0000313" key="9">
    <source>
        <dbReference type="Proteomes" id="UP000002484"/>
    </source>
</evidence>
<protein>
    <submittedName>
        <fullName evidence="8">Transcriptional regulator, GntR family with aminotransferase domain</fullName>
    </submittedName>
</protein>
<gene>
    <name evidence="8" type="ordered locus">FraEuI1c_6634</name>
</gene>
<sequence>MPEIWATSGFDLHLDLTGPRVRTALEGALRDAVRTGRLAAGTRLPSSRSLARDLGIARNTVAEAYGQLVGEGWLVARQGSGTSVADRPAKPGPARGPGRRAGAETAVAPGDAPPRYNLRAGSPDLASFPRAGWLAASRRALLAAPSDALGYTDPRGRPELRAALAEYLARARGVRVTPDRIVVCSGFTQALGLLCQVLRTRGATTIATEAFGLTGIADTVASQGLRPLFLPVDPQGARVGGATGADAVLLTPAHQFPLGQPLSPARRTEVVRWAADTGGLIIEDDYDGEFRYDRQPIGALQSLAPDHVVYAGTASKTLAPGLRLAWLVAPAPLVAELAAAKAAADRQCGALDQLTLAEFLACGEYDRHVRRRRLAYRRRRDRLVETLRRDVPHLRVRGIAAGLHAVVDLPDGQTEGAAVALAARRGLAVEGLDAYNLARQPHRPALVVGYATPPDHAFTAALARLSALLAEPGESTAATAR</sequence>
<keyword evidence="3" id="KW-0805">Transcription regulation</keyword>
<keyword evidence="9" id="KW-1185">Reference proteome</keyword>
<dbReference type="SUPFAM" id="SSF53383">
    <property type="entry name" value="PLP-dependent transferases"/>
    <property type="match status" value="1"/>
</dbReference>
<dbReference type="SMART" id="SM00345">
    <property type="entry name" value="HTH_GNTR"/>
    <property type="match status" value="1"/>
</dbReference>
<dbReference type="InterPro" id="IPR004839">
    <property type="entry name" value="Aminotransferase_I/II_large"/>
</dbReference>
<dbReference type="PRINTS" id="PR00035">
    <property type="entry name" value="HTHGNTR"/>
</dbReference>
<dbReference type="InterPro" id="IPR036388">
    <property type="entry name" value="WH-like_DNA-bd_sf"/>
</dbReference>
<dbReference type="InterPro" id="IPR036390">
    <property type="entry name" value="WH_DNA-bd_sf"/>
</dbReference>
<dbReference type="Pfam" id="PF00155">
    <property type="entry name" value="Aminotran_1_2"/>
    <property type="match status" value="1"/>
</dbReference>
<dbReference type="CDD" id="cd00609">
    <property type="entry name" value="AAT_like"/>
    <property type="match status" value="1"/>
</dbReference>
<dbReference type="CDD" id="cd07377">
    <property type="entry name" value="WHTH_GntR"/>
    <property type="match status" value="1"/>
</dbReference>
<evidence type="ECO:0000256" key="1">
    <source>
        <dbReference type="ARBA" id="ARBA00005384"/>
    </source>
</evidence>
<dbReference type="HOGENOM" id="CLU_017584_0_1_11"/>
<evidence type="ECO:0000256" key="5">
    <source>
        <dbReference type="ARBA" id="ARBA00023163"/>
    </source>
</evidence>
<dbReference type="Pfam" id="PF00392">
    <property type="entry name" value="GntR"/>
    <property type="match status" value="1"/>
</dbReference>
<organism evidence="8 9">
    <name type="scientific">Pseudofrankia inefficax (strain DSM 45817 / CECT 9037 / DDB 130130 / EuI1c)</name>
    <name type="common">Frankia inefficax</name>
    <dbReference type="NCBI Taxonomy" id="298654"/>
    <lineage>
        <taxon>Bacteria</taxon>
        <taxon>Bacillati</taxon>
        <taxon>Actinomycetota</taxon>
        <taxon>Actinomycetes</taxon>
        <taxon>Frankiales</taxon>
        <taxon>Frankiaceae</taxon>
        <taxon>Pseudofrankia</taxon>
    </lineage>
</organism>
<keyword evidence="4" id="KW-0238">DNA-binding</keyword>
<dbReference type="InterPro" id="IPR000524">
    <property type="entry name" value="Tscrpt_reg_HTH_GntR"/>
</dbReference>
<feature type="domain" description="HTH gntR-type" evidence="7">
    <location>
        <begin position="19"/>
        <end position="87"/>
    </location>
</feature>
<dbReference type="InterPro" id="IPR015421">
    <property type="entry name" value="PyrdxlP-dep_Trfase_major"/>
</dbReference>
<dbReference type="KEGG" id="fri:FraEuI1c_6634"/>
<dbReference type="GO" id="GO:0003700">
    <property type="term" value="F:DNA-binding transcription factor activity"/>
    <property type="evidence" value="ECO:0007669"/>
    <property type="project" value="InterPro"/>
</dbReference>
<dbReference type="Gene3D" id="3.40.640.10">
    <property type="entry name" value="Type I PLP-dependent aspartate aminotransferase-like (Major domain)"/>
    <property type="match status" value="1"/>
</dbReference>
<evidence type="ECO:0000256" key="2">
    <source>
        <dbReference type="ARBA" id="ARBA00022898"/>
    </source>
</evidence>
<dbReference type="SUPFAM" id="SSF46785">
    <property type="entry name" value="Winged helix' DNA-binding domain"/>
    <property type="match status" value="1"/>
</dbReference>
<comment type="similarity">
    <text evidence="1">In the C-terminal section; belongs to the class-I pyridoxal-phosphate-dependent aminotransferase family.</text>
</comment>
<evidence type="ECO:0000256" key="6">
    <source>
        <dbReference type="SAM" id="MobiDB-lite"/>
    </source>
</evidence>
<dbReference type="EMBL" id="CP002299">
    <property type="protein sequence ID" value="ADP84604.1"/>
    <property type="molecule type" value="Genomic_DNA"/>
</dbReference>
<feature type="region of interest" description="Disordered" evidence="6">
    <location>
        <begin position="80"/>
        <end position="116"/>
    </location>
</feature>
<dbReference type="InterPro" id="IPR015424">
    <property type="entry name" value="PyrdxlP-dep_Trfase"/>
</dbReference>
<dbReference type="InterPro" id="IPR051446">
    <property type="entry name" value="HTH_trans_reg/aminotransferase"/>
</dbReference>